<accession>A0A1M5PU95</accession>
<protein>
    <submittedName>
        <fullName evidence="5">Methyl-accepting chemotaxis protein (MCP) signalling domain-containing protein</fullName>
    </submittedName>
</protein>
<dbReference type="Gene3D" id="1.10.287.950">
    <property type="entry name" value="Methyl-accepting chemotaxis protein"/>
    <property type="match status" value="1"/>
</dbReference>
<dbReference type="OrthoDB" id="9807021at2"/>
<dbReference type="PROSITE" id="PS50111">
    <property type="entry name" value="CHEMOTAXIS_TRANSDUC_2"/>
    <property type="match status" value="1"/>
</dbReference>
<evidence type="ECO:0000256" key="2">
    <source>
        <dbReference type="PROSITE-ProRule" id="PRU00284"/>
    </source>
</evidence>
<feature type="domain" description="Methyl-accepting transducer" evidence="4">
    <location>
        <begin position="248"/>
        <end position="392"/>
    </location>
</feature>
<dbReference type="RefSeq" id="WP_073092481.1">
    <property type="nucleotide sequence ID" value="NZ_FQWY01000026.1"/>
</dbReference>
<evidence type="ECO:0000256" key="1">
    <source>
        <dbReference type="ARBA" id="ARBA00023224"/>
    </source>
</evidence>
<reference evidence="6" key="1">
    <citation type="submission" date="2016-11" db="EMBL/GenBank/DDBJ databases">
        <authorList>
            <person name="Varghese N."/>
            <person name="Submissions S."/>
        </authorList>
    </citation>
    <scope>NUCLEOTIDE SEQUENCE [LARGE SCALE GENOMIC DNA]</scope>
    <source>
        <strain evidence="6">DSM 11003</strain>
    </source>
</reference>
<feature type="coiled-coil region" evidence="3">
    <location>
        <begin position="358"/>
        <end position="388"/>
    </location>
</feature>
<dbReference type="GO" id="GO:0016020">
    <property type="term" value="C:membrane"/>
    <property type="evidence" value="ECO:0007669"/>
    <property type="project" value="InterPro"/>
</dbReference>
<evidence type="ECO:0000256" key="3">
    <source>
        <dbReference type="SAM" id="Coils"/>
    </source>
</evidence>
<dbReference type="SUPFAM" id="SSF58104">
    <property type="entry name" value="Methyl-accepting chemotaxis protein (MCP) signaling domain"/>
    <property type="match status" value="1"/>
</dbReference>
<dbReference type="STRING" id="1123382.SAMN02745221_01576"/>
<dbReference type="InterPro" id="IPR004089">
    <property type="entry name" value="MCPsignal_dom"/>
</dbReference>
<dbReference type="Proteomes" id="UP000242329">
    <property type="component" value="Unassembled WGS sequence"/>
</dbReference>
<proteinExistence type="predicted"/>
<dbReference type="SMART" id="SM00283">
    <property type="entry name" value="MA"/>
    <property type="match status" value="1"/>
</dbReference>
<dbReference type="PANTHER" id="PTHR32089">
    <property type="entry name" value="METHYL-ACCEPTING CHEMOTAXIS PROTEIN MCPB"/>
    <property type="match status" value="1"/>
</dbReference>
<keyword evidence="3" id="KW-0175">Coiled coil</keyword>
<dbReference type="EMBL" id="FQWY01000026">
    <property type="protein sequence ID" value="SHH05464.1"/>
    <property type="molecule type" value="Genomic_DNA"/>
</dbReference>
<dbReference type="AlphaFoldDB" id="A0A1M5PU95"/>
<dbReference type="GO" id="GO:0007165">
    <property type="term" value="P:signal transduction"/>
    <property type="evidence" value="ECO:0007669"/>
    <property type="project" value="UniProtKB-KW"/>
</dbReference>
<dbReference type="PANTHER" id="PTHR32089:SF112">
    <property type="entry name" value="LYSOZYME-LIKE PROTEIN-RELATED"/>
    <property type="match status" value="1"/>
</dbReference>
<organism evidence="5 6">
    <name type="scientific">Thermosyntropha lipolytica DSM 11003</name>
    <dbReference type="NCBI Taxonomy" id="1123382"/>
    <lineage>
        <taxon>Bacteria</taxon>
        <taxon>Bacillati</taxon>
        <taxon>Bacillota</taxon>
        <taxon>Clostridia</taxon>
        <taxon>Eubacteriales</taxon>
        <taxon>Syntrophomonadaceae</taxon>
        <taxon>Thermosyntropha</taxon>
    </lineage>
</organism>
<sequence length="392" mass="42818">MFLKADAIPYLKMVAPFIVETQEEGACLVITDREKIVYKCASSGFDISVFKEGDYIRGEEVFSRIMKGKGIVKFSVGGKQYGLREAGMNINITGTPIVDEKGEIAGAFVVFAANPHPVYKSFAVLSEVIDQALDKRINFVLADTEEIVATTKALSTVYSHVSGLRPGTKLFPDGSIKQSILQNRMVREEASYTRDMLGVAFEFTSFPLRSEKGEVVGAFCSVIDRTINEDVKGHVKSLEESINQITIAIESVVKAISEVVEQQNHLNEKVQEIGEASDKIEGILKFIKEVAEETKMLGLNAAIEAARAGEVGKGFSVVANEIRKLSEQSKETVNRIKGFISHINNQIKEAASAADYTLSTAENQAAAIEEINASIEEINALAEVLAKEVQNL</sequence>
<name>A0A1M5PU95_9FIRM</name>
<evidence type="ECO:0000313" key="5">
    <source>
        <dbReference type="EMBL" id="SHH05464.1"/>
    </source>
</evidence>
<keyword evidence="6" id="KW-1185">Reference proteome</keyword>
<dbReference type="Pfam" id="PF00015">
    <property type="entry name" value="MCPsignal"/>
    <property type="match status" value="1"/>
</dbReference>
<gene>
    <name evidence="5" type="ORF">SAMN02745221_01576</name>
</gene>
<evidence type="ECO:0000313" key="6">
    <source>
        <dbReference type="Proteomes" id="UP000242329"/>
    </source>
</evidence>
<evidence type="ECO:0000259" key="4">
    <source>
        <dbReference type="PROSITE" id="PS50111"/>
    </source>
</evidence>
<keyword evidence="1 2" id="KW-0807">Transducer</keyword>